<name>A0AAQ4FNE6_AMBAM</name>
<dbReference type="AlphaFoldDB" id="A0AAQ4FNE6"/>
<organism evidence="1 2">
    <name type="scientific">Amblyomma americanum</name>
    <name type="common">Lone star tick</name>
    <dbReference type="NCBI Taxonomy" id="6943"/>
    <lineage>
        <taxon>Eukaryota</taxon>
        <taxon>Metazoa</taxon>
        <taxon>Ecdysozoa</taxon>
        <taxon>Arthropoda</taxon>
        <taxon>Chelicerata</taxon>
        <taxon>Arachnida</taxon>
        <taxon>Acari</taxon>
        <taxon>Parasitiformes</taxon>
        <taxon>Ixodida</taxon>
        <taxon>Ixodoidea</taxon>
        <taxon>Ixodidae</taxon>
        <taxon>Amblyomminae</taxon>
        <taxon>Amblyomma</taxon>
    </lineage>
</organism>
<dbReference type="EMBL" id="JARKHS020000996">
    <property type="protein sequence ID" value="KAK8788273.1"/>
    <property type="molecule type" value="Genomic_DNA"/>
</dbReference>
<evidence type="ECO:0000313" key="1">
    <source>
        <dbReference type="EMBL" id="KAK8788273.1"/>
    </source>
</evidence>
<keyword evidence="2" id="KW-1185">Reference proteome</keyword>
<evidence type="ECO:0000313" key="2">
    <source>
        <dbReference type="Proteomes" id="UP001321473"/>
    </source>
</evidence>
<accession>A0AAQ4FNE6</accession>
<sequence>MVEKKREKTSDWVRHVRRRSTRASGPRCQGRSPVVVVPSRFSLCALLLPGCALCFLRHFAFLCATRWKAAKTQSRNVWAAAENQLQRVKHAAEGGLEGLPTTPHLAVIGSSMGDIKKIIVAVDSTRSLEKAMGLLLGAFFVFNVAYPPDCPLTMELLQRYLGQSNPTKGRGKGRACGIAPKLLSLLNAL</sequence>
<gene>
    <name evidence="1" type="ORF">V5799_021950</name>
</gene>
<reference evidence="1 2" key="1">
    <citation type="journal article" date="2023" name="Arcadia Sci">
        <title>De novo assembly of a long-read Amblyomma americanum tick genome.</title>
        <authorList>
            <person name="Chou S."/>
            <person name="Poskanzer K.E."/>
            <person name="Rollins M."/>
            <person name="Thuy-Boun P.S."/>
        </authorList>
    </citation>
    <scope>NUCLEOTIDE SEQUENCE [LARGE SCALE GENOMIC DNA]</scope>
    <source>
        <strain evidence="1">F_SG_1</strain>
        <tissue evidence="1">Salivary glands</tissue>
    </source>
</reference>
<proteinExistence type="predicted"/>
<dbReference type="Proteomes" id="UP001321473">
    <property type="component" value="Unassembled WGS sequence"/>
</dbReference>
<comment type="caution">
    <text evidence="1">The sequence shown here is derived from an EMBL/GenBank/DDBJ whole genome shotgun (WGS) entry which is preliminary data.</text>
</comment>
<protein>
    <submittedName>
        <fullName evidence="1">Uncharacterized protein</fullName>
    </submittedName>
</protein>